<dbReference type="Pfam" id="PF11887">
    <property type="entry name" value="Mce4_CUP1"/>
    <property type="match status" value="1"/>
</dbReference>
<keyword evidence="2" id="KW-0472">Membrane</keyword>
<dbReference type="AlphaFoldDB" id="A0A7X0RDA1"/>
<dbReference type="PANTHER" id="PTHR33371:SF4">
    <property type="entry name" value="INTERMEMBRANE PHOSPHOLIPID TRANSPORT SYSTEM BINDING PROTEIN MLAD"/>
    <property type="match status" value="1"/>
</dbReference>
<dbReference type="InterPro" id="IPR052336">
    <property type="entry name" value="MlaD_Phospholipid_Transporter"/>
</dbReference>
<organism evidence="5 6">
    <name type="scientific">Nocardioides luti</name>
    <dbReference type="NCBI Taxonomy" id="2761101"/>
    <lineage>
        <taxon>Bacteria</taxon>
        <taxon>Bacillati</taxon>
        <taxon>Actinomycetota</taxon>
        <taxon>Actinomycetes</taxon>
        <taxon>Propionibacteriales</taxon>
        <taxon>Nocardioidaceae</taxon>
        <taxon>Nocardioides</taxon>
    </lineage>
</organism>
<keyword evidence="2" id="KW-1133">Transmembrane helix</keyword>
<protein>
    <submittedName>
        <fullName evidence="5">MCE family protein</fullName>
    </submittedName>
</protein>
<evidence type="ECO:0000259" key="4">
    <source>
        <dbReference type="Pfam" id="PF11887"/>
    </source>
</evidence>
<evidence type="ECO:0000256" key="1">
    <source>
        <dbReference type="SAM" id="MobiDB-lite"/>
    </source>
</evidence>
<feature type="transmembrane region" description="Helical" evidence="2">
    <location>
        <begin position="7"/>
        <end position="26"/>
    </location>
</feature>
<feature type="domain" description="Mce/MlaD" evidence="3">
    <location>
        <begin position="33"/>
        <end position="106"/>
    </location>
</feature>
<accession>A0A7X0RDA1</accession>
<feature type="region of interest" description="Disordered" evidence="1">
    <location>
        <begin position="352"/>
        <end position="409"/>
    </location>
</feature>
<keyword evidence="6" id="KW-1185">Reference proteome</keyword>
<evidence type="ECO:0000256" key="2">
    <source>
        <dbReference type="SAM" id="Phobius"/>
    </source>
</evidence>
<dbReference type="InterPro" id="IPR024516">
    <property type="entry name" value="Mce_C"/>
</dbReference>
<dbReference type="Proteomes" id="UP000523955">
    <property type="component" value="Unassembled WGS sequence"/>
</dbReference>
<gene>
    <name evidence="5" type="ORF">H5V45_02170</name>
</gene>
<dbReference type="Pfam" id="PF02470">
    <property type="entry name" value="MlaD"/>
    <property type="match status" value="1"/>
</dbReference>
<keyword evidence="2" id="KW-0812">Transmembrane</keyword>
<dbReference type="GO" id="GO:0005576">
    <property type="term" value="C:extracellular region"/>
    <property type="evidence" value="ECO:0007669"/>
    <property type="project" value="TreeGrafter"/>
</dbReference>
<name>A0A7X0RDA1_9ACTN</name>
<evidence type="ECO:0000259" key="3">
    <source>
        <dbReference type="Pfam" id="PF02470"/>
    </source>
</evidence>
<sequence>MTKSFNLRVVVVAVAVALLAATFFLVRTPSEEKTVTAHFPRAVSVYKGTDVRILGVNVGRVTAVIPEGNSVRVEMTYDAKYKVPDDAKAVIVTPTLVADRFVQLTPAYTKGTVMADGADIALPDTGVPVELDRIYASLRDLSEALGPNGVNKDGTLNHLLRAGAKNLEGEGQLGNDMIRNLSEAATTFGQGSGDLFATVTQLAKFSQVLGTNDKLVRAFIKDLSGVSSQLAGERVELRQALAAVADAVGTVRTFVHDNRGALVTDLEKFTRVMKNINSEKGSIDDALQVAPLALGNLAIAFNNKSGSIGSRIGVNGTFGDLDGFLCSIVQQSGLPKASKDLACQIFKQIEPAEEQTSPGDGNQTGGGGLKLPKNSMPSVGDVLGSSDRAQGQYADDSAAGLSELMGGGS</sequence>
<dbReference type="PANTHER" id="PTHR33371">
    <property type="entry name" value="INTERMEMBRANE PHOSPHOLIPID TRANSPORT SYSTEM BINDING PROTEIN MLAD-RELATED"/>
    <property type="match status" value="1"/>
</dbReference>
<dbReference type="NCBIfam" id="TIGR00996">
    <property type="entry name" value="Mtu_fam_mce"/>
    <property type="match status" value="1"/>
</dbReference>
<feature type="domain" description="Mammalian cell entry C-terminal" evidence="4">
    <location>
        <begin position="113"/>
        <end position="269"/>
    </location>
</feature>
<proteinExistence type="predicted"/>
<comment type="caution">
    <text evidence="5">The sequence shown here is derived from an EMBL/GenBank/DDBJ whole genome shotgun (WGS) entry which is preliminary data.</text>
</comment>
<evidence type="ECO:0000313" key="6">
    <source>
        <dbReference type="Proteomes" id="UP000523955"/>
    </source>
</evidence>
<reference evidence="5 6" key="1">
    <citation type="submission" date="2020-08" db="EMBL/GenBank/DDBJ databases">
        <authorList>
            <person name="Seo M.-J."/>
        </authorList>
    </citation>
    <scope>NUCLEOTIDE SEQUENCE [LARGE SCALE GENOMIC DNA]</scope>
    <source>
        <strain evidence="5 6">KIGAM211</strain>
    </source>
</reference>
<dbReference type="InterPro" id="IPR005693">
    <property type="entry name" value="Mce"/>
</dbReference>
<dbReference type="InterPro" id="IPR003399">
    <property type="entry name" value="Mce/MlaD"/>
</dbReference>
<dbReference type="EMBL" id="JACKXE010000001">
    <property type="protein sequence ID" value="MBB6626117.1"/>
    <property type="molecule type" value="Genomic_DNA"/>
</dbReference>
<evidence type="ECO:0000313" key="5">
    <source>
        <dbReference type="EMBL" id="MBB6626117.1"/>
    </source>
</evidence>
<dbReference type="RefSeq" id="WP_185251424.1">
    <property type="nucleotide sequence ID" value="NZ_JACKXE010000001.1"/>
</dbReference>